<protein>
    <submittedName>
        <fullName evidence="7">Uncharacterized protein</fullName>
    </submittedName>
</protein>
<evidence type="ECO:0000256" key="3">
    <source>
        <dbReference type="ARBA" id="ARBA00022989"/>
    </source>
</evidence>
<dbReference type="OrthoDB" id="529367at2759"/>
<evidence type="ECO:0000256" key="1">
    <source>
        <dbReference type="ARBA" id="ARBA00004141"/>
    </source>
</evidence>
<dbReference type="AlphaFoldDB" id="A0A8H6L6R6"/>
<feature type="transmembrane region" description="Helical" evidence="6">
    <location>
        <begin position="218"/>
        <end position="235"/>
    </location>
</feature>
<feature type="binding site" evidence="5">
    <location>
        <position position="288"/>
    </location>
    <ligand>
        <name>Zn(2+)</name>
        <dbReference type="ChEBI" id="CHEBI:29105"/>
    </ligand>
</feature>
<keyword evidence="5" id="KW-0862">Zinc</keyword>
<keyword evidence="2 6" id="KW-0812">Transmembrane</keyword>
<dbReference type="Pfam" id="PF03006">
    <property type="entry name" value="HlyIII"/>
    <property type="match status" value="1"/>
</dbReference>
<gene>
    <name evidence="7" type="ORF">HO173_003974</name>
</gene>
<evidence type="ECO:0000256" key="5">
    <source>
        <dbReference type="PIRSR" id="PIRSR604254-1"/>
    </source>
</evidence>
<dbReference type="GeneID" id="59285639"/>
<feature type="binding site" evidence="5">
    <location>
        <position position="139"/>
    </location>
    <ligand>
        <name>Zn(2+)</name>
        <dbReference type="ChEBI" id="CHEBI:29105"/>
    </ligand>
</feature>
<feature type="transmembrane region" description="Helical" evidence="6">
    <location>
        <begin position="184"/>
        <end position="202"/>
    </location>
</feature>
<reference evidence="7 8" key="1">
    <citation type="journal article" date="2020" name="Genomics">
        <title>Complete, high-quality genomes from long-read metagenomic sequencing of two wolf lichen thalli reveals enigmatic genome architecture.</title>
        <authorList>
            <person name="McKenzie S.K."/>
            <person name="Walston R.F."/>
            <person name="Allen J.L."/>
        </authorList>
    </citation>
    <scope>NUCLEOTIDE SEQUENCE [LARGE SCALE GENOMIC DNA]</scope>
    <source>
        <strain evidence="7">WasteWater2</strain>
    </source>
</reference>
<sequence>MAKHVRALSATITNNIQSSGNTIAEAGQEAITRSTNAVQRILHYDQLPEWMKIDTYIRRGYRPQQDSFRDCFWSLFYLHNESVNIWSHLLPACFYLVSLLGLDFWTFHSGIKVPTADSAIFQMYIACIVGCLLLSATYHCTNSHSEQISRKTLKLDYFGILLSIIGTNVSATYFGLYGNFLLQGSYIIFILICSAFVFNALLRDDIDGPGAAIRRTKMFVALASTGLIPPAYIWIQGMDQGLQGYACMHDVITILLYFLALFFYLTHIPERWWSHTFDICGASHQIFHILIGASQLVFLFGLQEVMQRHCLRVGGPVAPQVSDETSLSLWIEPSVALRIGSLPPYSKENNNNKNLYTQKTASIKYLKAGD</sequence>
<dbReference type="GO" id="GO:0016020">
    <property type="term" value="C:membrane"/>
    <property type="evidence" value="ECO:0007669"/>
    <property type="project" value="UniProtKB-SubCell"/>
</dbReference>
<feature type="transmembrane region" description="Helical" evidence="6">
    <location>
        <begin position="119"/>
        <end position="138"/>
    </location>
</feature>
<comment type="subcellular location">
    <subcellularLocation>
        <location evidence="1">Membrane</location>
        <topology evidence="1">Multi-pass membrane protein</topology>
    </subcellularLocation>
</comment>
<keyword evidence="8" id="KW-1185">Reference proteome</keyword>
<dbReference type="GO" id="GO:0046872">
    <property type="term" value="F:metal ion binding"/>
    <property type="evidence" value="ECO:0007669"/>
    <property type="project" value="UniProtKB-KW"/>
</dbReference>
<evidence type="ECO:0000313" key="8">
    <source>
        <dbReference type="Proteomes" id="UP000578531"/>
    </source>
</evidence>
<accession>A0A8H6L6R6</accession>
<dbReference type="PANTHER" id="PTHR20855">
    <property type="entry name" value="ADIPOR/PROGESTIN RECEPTOR-RELATED"/>
    <property type="match status" value="1"/>
</dbReference>
<evidence type="ECO:0000256" key="2">
    <source>
        <dbReference type="ARBA" id="ARBA00022692"/>
    </source>
</evidence>
<dbReference type="Proteomes" id="UP000578531">
    <property type="component" value="Unassembled WGS sequence"/>
</dbReference>
<feature type="transmembrane region" description="Helical" evidence="6">
    <location>
        <begin position="158"/>
        <end position="177"/>
    </location>
</feature>
<dbReference type="GO" id="GO:0038023">
    <property type="term" value="F:signaling receptor activity"/>
    <property type="evidence" value="ECO:0007669"/>
    <property type="project" value="TreeGrafter"/>
</dbReference>
<dbReference type="RefSeq" id="XP_037167091.1">
    <property type="nucleotide sequence ID" value="XM_037305898.1"/>
</dbReference>
<feature type="transmembrane region" description="Helical" evidence="6">
    <location>
        <begin position="85"/>
        <end position="107"/>
    </location>
</feature>
<evidence type="ECO:0000256" key="6">
    <source>
        <dbReference type="SAM" id="Phobius"/>
    </source>
</evidence>
<dbReference type="InterPro" id="IPR004254">
    <property type="entry name" value="AdipoR/HlyIII-related"/>
</dbReference>
<organism evidence="7 8">
    <name type="scientific">Letharia columbiana</name>
    <dbReference type="NCBI Taxonomy" id="112416"/>
    <lineage>
        <taxon>Eukaryota</taxon>
        <taxon>Fungi</taxon>
        <taxon>Dikarya</taxon>
        <taxon>Ascomycota</taxon>
        <taxon>Pezizomycotina</taxon>
        <taxon>Lecanoromycetes</taxon>
        <taxon>OSLEUM clade</taxon>
        <taxon>Lecanoromycetidae</taxon>
        <taxon>Lecanorales</taxon>
        <taxon>Lecanorineae</taxon>
        <taxon>Parmeliaceae</taxon>
        <taxon>Letharia</taxon>
    </lineage>
</organism>
<feature type="transmembrane region" description="Helical" evidence="6">
    <location>
        <begin position="247"/>
        <end position="265"/>
    </location>
</feature>
<keyword evidence="4 6" id="KW-0472">Membrane</keyword>
<keyword evidence="3 6" id="KW-1133">Transmembrane helix</keyword>
<feature type="binding site" evidence="5">
    <location>
        <position position="284"/>
    </location>
    <ligand>
        <name>Zn(2+)</name>
        <dbReference type="ChEBI" id="CHEBI:29105"/>
    </ligand>
</feature>
<evidence type="ECO:0000313" key="7">
    <source>
        <dbReference type="EMBL" id="KAF6237773.1"/>
    </source>
</evidence>
<keyword evidence="5" id="KW-0479">Metal-binding</keyword>
<dbReference type="PANTHER" id="PTHR20855:SF130">
    <property type="entry name" value="HAEMOLYSIN-III FAMILY PROTEIN"/>
    <property type="match status" value="1"/>
</dbReference>
<proteinExistence type="predicted"/>
<name>A0A8H6L6R6_9LECA</name>
<dbReference type="EMBL" id="JACCJC010000012">
    <property type="protein sequence ID" value="KAF6237773.1"/>
    <property type="molecule type" value="Genomic_DNA"/>
</dbReference>
<dbReference type="GO" id="GO:0006882">
    <property type="term" value="P:intracellular zinc ion homeostasis"/>
    <property type="evidence" value="ECO:0007669"/>
    <property type="project" value="TreeGrafter"/>
</dbReference>
<comment type="caution">
    <text evidence="7">The sequence shown here is derived from an EMBL/GenBank/DDBJ whole genome shotgun (WGS) entry which is preliminary data.</text>
</comment>
<evidence type="ECO:0000256" key="4">
    <source>
        <dbReference type="ARBA" id="ARBA00023136"/>
    </source>
</evidence>